<dbReference type="AlphaFoldDB" id="A0CJ63"/>
<dbReference type="OMA" id="ETTCKSH"/>
<dbReference type="HOGENOM" id="CLU_1404956_0_0_1"/>
<dbReference type="EMBL" id="CT868089">
    <property type="protein sequence ID" value="CAK70830.1"/>
    <property type="molecule type" value="Genomic_DNA"/>
</dbReference>
<sequence>MLQQKISQDLQETTCKSHNLEFIAVDLDMSNRSEIMFFCGKCLVDKLNNNKVTTIEQSKERIQQMKTQQQEIKFKENQARLNYFKSILDQIMDFKRSIDDSLEKMYKQIQQYTFSIQKEKQELQEVQYRLNYFEDIKQLSEFSSLDMQKSTILIEDNAFIQELTRQFELLFNNAEYFQTLRYIQKYKINNPRFN</sequence>
<protein>
    <submittedName>
        <fullName evidence="1">Uncharacterized protein</fullName>
    </submittedName>
</protein>
<evidence type="ECO:0000313" key="1">
    <source>
        <dbReference type="EMBL" id="CAK70830.1"/>
    </source>
</evidence>
<gene>
    <name evidence="1" type="ORF">GSPATT00038612001</name>
</gene>
<dbReference type="Proteomes" id="UP000000600">
    <property type="component" value="Unassembled WGS sequence"/>
</dbReference>
<evidence type="ECO:0000313" key="2">
    <source>
        <dbReference type="Proteomes" id="UP000000600"/>
    </source>
</evidence>
<dbReference type="OrthoDB" id="10401946at2759"/>
<proteinExistence type="predicted"/>
<organism evidence="1 2">
    <name type="scientific">Paramecium tetraurelia</name>
    <dbReference type="NCBI Taxonomy" id="5888"/>
    <lineage>
        <taxon>Eukaryota</taxon>
        <taxon>Sar</taxon>
        <taxon>Alveolata</taxon>
        <taxon>Ciliophora</taxon>
        <taxon>Intramacronucleata</taxon>
        <taxon>Oligohymenophorea</taxon>
        <taxon>Peniculida</taxon>
        <taxon>Parameciidae</taxon>
        <taxon>Paramecium</taxon>
    </lineage>
</organism>
<dbReference type="InParanoid" id="A0CJ63"/>
<reference evidence="1 2" key="1">
    <citation type="journal article" date="2006" name="Nature">
        <title>Global trends of whole-genome duplications revealed by the ciliate Paramecium tetraurelia.</title>
        <authorList>
            <consortium name="Genoscope"/>
            <person name="Aury J.-M."/>
            <person name="Jaillon O."/>
            <person name="Duret L."/>
            <person name="Noel B."/>
            <person name="Jubin C."/>
            <person name="Porcel B.M."/>
            <person name="Segurens B."/>
            <person name="Daubin V."/>
            <person name="Anthouard V."/>
            <person name="Aiach N."/>
            <person name="Arnaiz O."/>
            <person name="Billaut A."/>
            <person name="Beisson J."/>
            <person name="Blanc I."/>
            <person name="Bouhouche K."/>
            <person name="Camara F."/>
            <person name="Duharcourt S."/>
            <person name="Guigo R."/>
            <person name="Gogendeau D."/>
            <person name="Katinka M."/>
            <person name="Keller A.-M."/>
            <person name="Kissmehl R."/>
            <person name="Klotz C."/>
            <person name="Koll F."/>
            <person name="Le Moue A."/>
            <person name="Lepere C."/>
            <person name="Malinsky S."/>
            <person name="Nowacki M."/>
            <person name="Nowak J.K."/>
            <person name="Plattner H."/>
            <person name="Poulain J."/>
            <person name="Ruiz F."/>
            <person name="Serrano V."/>
            <person name="Zagulski M."/>
            <person name="Dessen P."/>
            <person name="Betermier M."/>
            <person name="Weissenbach J."/>
            <person name="Scarpelli C."/>
            <person name="Schachter V."/>
            <person name="Sperling L."/>
            <person name="Meyer E."/>
            <person name="Cohen J."/>
            <person name="Wincker P."/>
        </authorList>
    </citation>
    <scope>NUCLEOTIDE SEQUENCE [LARGE SCALE GENOMIC DNA]</scope>
    <source>
        <strain evidence="1 2">Stock d4-2</strain>
    </source>
</reference>
<accession>A0CJ63</accession>
<keyword evidence="2" id="KW-1185">Reference proteome</keyword>
<dbReference type="KEGG" id="ptm:GSPATT00038612001"/>
<dbReference type="RefSeq" id="XP_001438227.1">
    <property type="nucleotide sequence ID" value="XM_001438190.1"/>
</dbReference>
<dbReference type="GeneID" id="5024016"/>
<name>A0CJ63_PARTE</name>